<keyword evidence="2" id="KW-0067">ATP-binding</keyword>
<feature type="domain" description="Helicase C-terminal" evidence="4">
    <location>
        <begin position="272"/>
        <end position="446"/>
    </location>
</feature>
<dbReference type="Pfam" id="PF00270">
    <property type="entry name" value="DEAD"/>
    <property type="match status" value="1"/>
</dbReference>
<keyword evidence="6" id="KW-1185">Reference proteome</keyword>
<evidence type="ECO:0000259" key="4">
    <source>
        <dbReference type="PROSITE" id="PS51194"/>
    </source>
</evidence>
<dbReference type="SMART" id="SM00490">
    <property type="entry name" value="HELICc"/>
    <property type="match status" value="1"/>
</dbReference>
<dbReference type="AlphaFoldDB" id="A0A328PFW5"/>
<evidence type="ECO:0000256" key="1">
    <source>
        <dbReference type="ARBA" id="ARBA00022741"/>
    </source>
</evidence>
<dbReference type="PANTHER" id="PTHR47957">
    <property type="entry name" value="ATP-DEPENDENT HELICASE HRQ1"/>
    <property type="match status" value="1"/>
</dbReference>
<protein>
    <submittedName>
        <fullName evidence="5">DEAD/DEAH box helicase</fullName>
    </submittedName>
</protein>
<evidence type="ECO:0000259" key="3">
    <source>
        <dbReference type="PROSITE" id="PS51192"/>
    </source>
</evidence>
<dbReference type="SMART" id="SM00487">
    <property type="entry name" value="DEXDc"/>
    <property type="match status" value="1"/>
</dbReference>
<keyword evidence="5" id="KW-0378">Hydrolase</keyword>
<dbReference type="RefSeq" id="WP_112094232.1">
    <property type="nucleotide sequence ID" value="NZ_QLOE01000008.1"/>
</dbReference>
<keyword evidence="1" id="KW-0547">Nucleotide-binding</keyword>
<dbReference type="Gene3D" id="3.40.50.300">
    <property type="entry name" value="P-loop containing nucleotide triphosphate hydrolases"/>
    <property type="match status" value="2"/>
</dbReference>
<evidence type="ECO:0000256" key="2">
    <source>
        <dbReference type="ARBA" id="ARBA00022840"/>
    </source>
</evidence>
<dbReference type="Pfam" id="PF09369">
    <property type="entry name" value="MZB"/>
    <property type="match status" value="1"/>
</dbReference>
<gene>
    <name evidence="5" type="ORF">DPC56_06300</name>
</gene>
<feature type="domain" description="Helicase ATP-binding" evidence="3">
    <location>
        <begin position="61"/>
        <end position="240"/>
    </location>
</feature>
<dbReference type="GO" id="GO:0006289">
    <property type="term" value="P:nucleotide-excision repair"/>
    <property type="evidence" value="ECO:0007669"/>
    <property type="project" value="TreeGrafter"/>
</dbReference>
<dbReference type="Gene3D" id="1.25.40.10">
    <property type="entry name" value="Tetratricopeptide repeat domain"/>
    <property type="match status" value="1"/>
</dbReference>
<comment type="caution">
    <text evidence="5">The sequence shown here is derived from an EMBL/GenBank/DDBJ whole genome shotgun (WGS) entry which is preliminary data.</text>
</comment>
<dbReference type="InterPro" id="IPR014001">
    <property type="entry name" value="Helicase_ATP-bd"/>
</dbReference>
<dbReference type="Proteomes" id="UP000249782">
    <property type="component" value="Unassembled WGS sequence"/>
</dbReference>
<dbReference type="InterPro" id="IPR001650">
    <property type="entry name" value="Helicase_C-like"/>
</dbReference>
<dbReference type="PROSITE" id="PS51192">
    <property type="entry name" value="HELICASE_ATP_BIND_1"/>
    <property type="match status" value="1"/>
</dbReference>
<name>A0A328PFW5_9EURY</name>
<dbReference type="GO" id="GO:0043138">
    <property type="term" value="F:3'-5' DNA helicase activity"/>
    <property type="evidence" value="ECO:0007669"/>
    <property type="project" value="TreeGrafter"/>
</dbReference>
<reference evidence="5 6" key="1">
    <citation type="submission" date="2018-06" db="EMBL/GenBank/DDBJ databases">
        <title>Draft genome sequence of hyperthermophilic methanogen Methanothermobacter tenebrarum sp. MCM-B 1447.</title>
        <authorList>
            <person name="Pore S.D."/>
            <person name="Dagar S."/>
            <person name="Dhakephalkar P.K."/>
        </authorList>
    </citation>
    <scope>NUCLEOTIDE SEQUENCE [LARGE SCALE GENOMIC DNA]</scope>
    <source>
        <strain evidence="5 6">MCM B 1447</strain>
    </source>
</reference>
<accession>A0A328PFW5</accession>
<dbReference type="SUPFAM" id="SSF48452">
    <property type="entry name" value="TPR-like"/>
    <property type="match status" value="1"/>
</dbReference>
<dbReference type="PROSITE" id="PS51194">
    <property type="entry name" value="HELICASE_CTER"/>
    <property type="match status" value="1"/>
</dbReference>
<evidence type="ECO:0000313" key="5">
    <source>
        <dbReference type="EMBL" id="RAO78715.1"/>
    </source>
</evidence>
<dbReference type="OrthoDB" id="36796at2157"/>
<dbReference type="GO" id="GO:0036297">
    <property type="term" value="P:interstrand cross-link repair"/>
    <property type="evidence" value="ECO:0007669"/>
    <property type="project" value="TreeGrafter"/>
</dbReference>
<dbReference type="Pfam" id="PF00271">
    <property type="entry name" value="Helicase_C"/>
    <property type="match status" value="1"/>
</dbReference>
<sequence>MIQRILERFKEDRRFKDAIEHIETIPGRKAKYTRVGGLPENIKGYLLKKGMKLYHHQAKVLEYIRNGMNVIITTPTASGKTLAFNLPIMEKLTHDENATALYIYPAKALSNDQLKVLKELESELGLKLNPSVYDGDTPKNKRPWIRANARIVITNPYQLHRILPWHRQWHRFYKNLKFIVVDEAHQYRGVFGSNVAFLIRRLKRICNYYGSDPQFIVSSATLANPQEFAEKLIGEKFKLVSKDTSPSGKKHFILYNPSKKKEQLSTHQETKNILSYLVFNRLQCLCFTVSRRMAELIARWTREELDKKKKELVYRVTAYRAGYRPEDRRKIEEGLRSGELLGVSATNALELGIDIGSLDAVIISGYPGTMISTWQQAGRAGRKENDSIIILVAFENPLDQYLMKNPSFIFEKSHENAIIDLKNRFILRNQIACAASELPLNLEDFFEHDFNLKVIAEMLKDGELTITDHGLVYSGGGDPQFTYGLDQISDDNFTVLDNGRVLERMDRAHAYREAHEGAVLINRGDTYTVDEFDLKRRRIHVTKKSVDYHTQALKRIDLKVKRVLRKRRFQGLDLYFGEVEVTEDYYLYRVMAYSKVLGTFPLVLPPLKFRSTALWFTISEELEGKIRDEFGDEAFEGGLHGCEHAIISLFPLHVLCDRMDIGGLSTSHHTDTGAATIFIYDAFEGGIGLAEKAFALFEDVIASTFELVDSCGCVDGCPSCIYSPKCGNDNKPLHKEATRSLLAYLDSVISGGFLVDVEIGAGEDVDLEVEGVYSEVYSLYRSGKFAEAKLKLHDVLEKNPGDARAWYLMGAILTRQGEKEMAAYFHGRARRS</sequence>
<dbReference type="InterPro" id="IPR018973">
    <property type="entry name" value="MZB"/>
</dbReference>
<dbReference type="CDD" id="cd17923">
    <property type="entry name" value="DEXHc_Hrq1-like"/>
    <property type="match status" value="1"/>
</dbReference>
<dbReference type="InterPro" id="IPR027417">
    <property type="entry name" value="P-loop_NTPase"/>
</dbReference>
<dbReference type="SUPFAM" id="SSF52540">
    <property type="entry name" value="P-loop containing nucleoside triphosphate hydrolases"/>
    <property type="match status" value="1"/>
</dbReference>
<dbReference type="GO" id="GO:0005524">
    <property type="term" value="F:ATP binding"/>
    <property type="evidence" value="ECO:0007669"/>
    <property type="project" value="UniProtKB-KW"/>
</dbReference>
<dbReference type="EMBL" id="QLOE01000008">
    <property type="protein sequence ID" value="RAO78715.1"/>
    <property type="molecule type" value="Genomic_DNA"/>
</dbReference>
<dbReference type="InterPro" id="IPR011990">
    <property type="entry name" value="TPR-like_helical_dom_sf"/>
</dbReference>
<dbReference type="CDD" id="cd18797">
    <property type="entry name" value="SF2_C_Hrq"/>
    <property type="match status" value="1"/>
</dbReference>
<proteinExistence type="predicted"/>
<dbReference type="GO" id="GO:0003676">
    <property type="term" value="F:nucleic acid binding"/>
    <property type="evidence" value="ECO:0007669"/>
    <property type="project" value="InterPro"/>
</dbReference>
<dbReference type="InterPro" id="IPR011545">
    <property type="entry name" value="DEAD/DEAH_box_helicase_dom"/>
</dbReference>
<evidence type="ECO:0000313" key="6">
    <source>
        <dbReference type="Proteomes" id="UP000249782"/>
    </source>
</evidence>
<dbReference type="PANTHER" id="PTHR47957:SF3">
    <property type="entry name" value="ATP-DEPENDENT HELICASE HRQ1"/>
    <property type="match status" value="1"/>
</dbReference>
<organism evidence="5 6">
    <name type="scientific">Methanothermobacter tenebrarum</name>
    <dbReference type="NCBI Taxonomy" id="680118"/>
    <lineage>
        <taxon>Archaea</taxon>
        <taxon>Methanobacteriati</taxon>
        <taxon>Methanobacteriota</taxon>
        <taxon>Methanomada group</taxon>
        <taxon>Methanobacteria</taxon>
        <taxon>Methanobacteriales</taxon>
        <taxon>Methanobacteriaceae</taxon>
        <taxon>Methanothermobacter</taxon>
    </lineage>
</organism>
<keyword evidence="5" id="KW-0347">Helicase</keyword>